<reference evidence="6" key="1">
    <citation type="submission" date="2010-03" db="EMBL/GenBank/DDBJ databases">
        <title>The genome sequence of Ruminococcus sp. 18P13.</title>
        <authorList>
            <consortium name="metaHIT consortium -- http://www.metahit.eu/"/>
            <person name="Pajon A."/>
            <person name="Turner K."/>
            <person name="Parkhill J."/>
            <person name="Bernalier A."/>
        </authorList>
    </citation>
    <scope>NUCLEOTIDE SEQUENCE [LARGE SCALE GENOMIC DNA]</scope>
    <source>
        <strain evidence="6">Type strain: 18P13</strain>
    </source>
</reference>
<evidence type="ECO:0000256" key="4">
    <source>
        <dbReference type="SAM" id="SignalP"/>
    </source>
</evidence>
<dbReference type="EMBL" id="FP929052">
    <property type="protein sequence ID" value="CBL16867.1"/>
    <property type="molecule type" value="Genomic_DNA"/>
</dbReference>
<dbReference type="PROSITE" id="PS50231">
    <property type="entry name" value="RICIN_B_LECTIN"/>
    <property type="match status" value="2"/>
</dbReference>
<evidence type="ECO:0000256" key="3">
    <source>
        <dbReference type="RuleBase" id="RU361173"/>
    </source>
</evidence>
<dbReference type="Pfam" id="PF14200">
    <property type="entry name" value="RicinB_lectin_2"/>
    <property type="match status" value="4"/>
</dbReference>
<keyword evidence="3" id="KW-0964">Secreted</keyword>
<dbReference type="GO" id="GO:0030570">
    <property type="term" value="F:pectate lyase activity"/>
    <property type="evidence" value="ECO:0007669"/>
    <property type="project" value="InterPro"/>
</dbReference>
<dbReference type="Pfam" id="PF00544">
    <property type="entry name" value="Pectate_lyase_4"/>
    <property type="match status" value="1"/>
</dbReference>
<name>D4LB72_RUMC1</name>
<dbReference type="STRING" id="213810.RUM_06550"/>
<dbReference type="Pfam" id="PF00404">
    <property type="entry name" value="Dockerin_1"/>
    <property type="match status" value="1"/>
</dbReference>
<dbReference type="Gene3D" id="1.10.1330.10">
    <property type="entry name" value="Dockerin domain"/>
    <property type="match status" value="1"/>
</dbReference>
<dbReference type="GO" id="GO:0005576">
    <property type="term" value="C:extracellular region"/>
    <property type="evidence" value="ECO:0007669"/>
    <property type="project" value="UniProtKB-SubCell"/>
</dbReference>
<dbReference type="SUPFAM" id="SSF50370">
    <property type="entry name" value="Ricin B-like lectins"/>
    <property type="match status" value="3"/>
</dbReference>
<dbReference type="GeneID" id="83157081"/>
<proteinExistence type="inferred from homology"/>
<keyword evidence="3" id="KW-0624">Polysaccharide degradation</keyword>
<dbReference type="Gene3D" id="2.160.20.10">
    <property type="entry name" value="Single-stranded right-handed beta-helix, Pectin lyase-like"/>
    <property type="match status" value="1"/>
</dbReference>
<organism evidence="6 7">
    <name type="scientific">Ruminococcus champanellensis (strain DSM 18848 / JCM 17042 / KCTC 15320 / 18P13)</name>
    <dbReference type="NCBI Taxonomy" id="213810"/>
    <lineage>
        <taxon>Bacteria</taxon>
        <taxon>Bacillati</taxon>
        <taxon>Bacillota</taxon>
        <taxon>Clostridia</taxon>
        <taxon>Eubacteriales</taxon>
        <taxon>Oscillospiraceae</taxon>
        <taxon>Ruminococcus</taxon>
    </lineage>
</organism>
<accession>D4LB72</accession>
<dbReference type="InterPro" id="IPR012334">
    <property type="entry name" value="Pectin_lyas_fold"/>
</dbReference>
<dbReference type="PANTHER" id="PTHR31683">
    <property type="entry name" value="PECTATE LYASE 18-RELATED"/>
    <property type="match status" value="1"/>
</dbReference>
<keyword evidence="2 3" id="KW-0456">Lyase</keyword>
<feature type="signal peptide" evidence="4">
    <location>
        <begin position="1"/>
        <end position="19"/>
    </location>
</feature>
<dbReference type="Gene3D" id="2.80.10.50">
    <property type="match status" value="4"/>
</dbReference>
<dbReference type="InterPro" id="IPR011050">
    <property type="entry name" value="Pectin_lyase_fold/virulence"/>
</dbReference>
<evidence type="ECO:0000259" key="5">
    <source>
        <dbReference type="PROSITE" id="PS51766"/>
    </source>
</evidence>
<gene>
    <name evidence="6" type="ordered locus">RUM_06550</name>
</gene>
<sequence>MKGFLRMGRSLLLSLTLLAAWMLPLFGDAALPAAAASVDYPVQLMNIAAKDNSSVLTAGGTGDGAAVLPKAPGKDLTLSWRFDRVGKDSVGTFFKLVNAASGRLLTPAGYQVSAGTSVILYGSESAKSQHWYVIPVQQDRLGNDLYYKIVNYSDTSLALTRGASGMSLASYTGADNQLFLLNADGLQGFAGYCQDDNTGKVKAADIGGLFGEVVEVSTFADLKKYATADEPYTIVVTADLKVTSLQKDSSGRYYCPDGRIYVHSNKTIIGSYNAHTLYNVQFCTATKHGVGNNIIIKNFDLQHDAESNGNDSIVVYFGSGQNLWVDHCTFTGHAAVNTASTGLEDWDKFLACCYDADYCSVSDSSFGLHEYGLILGYPADDENSYKTYNNFPRMSLLGNRFTNTITRGPGLMRYGYFHSMNNYVNTFSMAYTVHTACKIYAENCYYDGGSIKGNVICDWNSVTYPGSYAESGSKFVNCKRTTIEGQAQNCTWRPNKNYSYVTLSADQAKTYCESYTGCQTSKNNMMYLRYGTKGIPSAGYTESPSAPTAASFPEGAAYRIKNVNSGLYMQVAGGKAENGANVQQWGTDGTSVHDVWKLYSAGDGYYYIVSALGDGASFVLDVAGKKADNGANLDIYQYNGGTNQQFMFTANGSGSYKLRTRISGDASAVEVANGDTGSGANVQQWQINGAACQDWILEEAADPGCKMDVSLIYGFENENSGQMMEIANASMQDGANVQQYPSNGLDCQKWVLTAYGSGNLYYIRSAQDDSFALRAESGENGGNLSIAPFAAKSDAQLFRFVKNLNGSYSILTHASAEACLVETGYASKENGANVQQWENTSNGCQRWLLHTEAKPVRGDVNRDGSLSVADLVLVQRWLTRVPDMTLADWKAADLTGDGILTGADLVLLRQALRTA</sequence>
<dbReference type="CAZy" id="PL1">
    <property type="family name" value="Polysaccharide Lyase Family 1"/>
</dbReference>
<evidence type="ECO:0000313" key="6">
    <source>
        <dbReference type="EMBL" id="CBL16867.1"/>
    </source>
</evidence>
<dbReference type="InterPro" id="IPR036439">
    <property type="entry name" value="Dockerin_dom_sf"/>
</dbReference>
<reference evidence="6" key="2">
    <citation type="submission" date="2010-03" db="EMBL/GenBank/DDBJ databases">
        <authorList>
            <person name="Pajon A."/>
        </authorList>
    </citation>
    <scope>NUCLEOTIDE SEQUENCE</scope>
    <source>
        <strain evidence="6">Type strain: 18P13</strain>
    </source>
</reference>
<dbReference type="SUPFAM" id="SSF51126">
    <property type="entry name" value="Pectin lyase-like"/>
    <property type="match status" value="1"/>
</dbReference>
<dbReference type="PANTHER" id="PTHR31683:SF18">
    <property type="entry name" value="PECTATE LYASE 21-RELATED"/>
    <property type="match status" value="1"/>
</dbReference>
<evidence type="ECO:0000313" key="7">
    <source>
        <dbReference type="Proteomes" id="UP000007054"/>
    </source>
</evidence>
<dbReference type="InterPro" id="IPR016134">
    <property type="entry name" value="Dockerin_dom"/>
</dbReference>
<protein>
    <recommendedName>
        <fullName evidence="1">Probable pectate lyase C</fullName>
    </recommendedName>
</protein>
<dbReference type="InterPro" id="IPR002105">
    <property type="entry name" value="Dockerin_1_rpt"/>
</dbReference>
<dbReference type="SMART" id="SM00656">
    <property type="entry name" value="Amb_all"/>
    <property type="match status" value="1"/>
</dbReference>
<dbReference type="SUPFAM" id="SSF63446">
    <property type="entry name" value="Type I dockerin domain"/>
    <property type="match status" value="1"/>
</dbReference>
<dbReference type="RefSeq" id="WP_015557774.1">
    <property type="nucleotide sequence ID" value="NC_021039.1"/>
</dbReference>
<dbReference type="CAZy" id="CBM13">
    <property type="family name" value="Carbohydrate-Binding Module Family 13"/>
</dbReference>
<dbReference type="GO" id="GO:0004553">
    <property type="term" value="F:hydrolase activity, hydrolyzing O-glycosyl compounds"/>
    <property type="evidence" value="ECO:0007669"/>
    <property type="project" value="InterPro"/>
</dbReference>
<dbReference type="AlphaFoldDB" id="D4LB72"/>
<evidence type="ECO:0000256" key="2">
    <source>
        <dbReference type="ARBA" id="ARBA00023239"/>
    </source>
</evidence>
<dbReference type="SMART" id="SM00458">
    <property type="entry name" value="RICIN"/>
    <property type="match status" value="3"/>
</dbReference>
<dbReference type="HOGENOM" id="CLU_013475_0_0_9"/>
<dbReference type="GO" id="GO:0000272">
    <property type="term" value="P:polysaccharide catabolic process"/>
    <property type="evidence" value="ECO:0007669"/>
    <property type="project" value="UniProtKB-KW"/>
</dbReference>
<dbReference type="InterPro" id="IPR002022">
    <property type="entry name" value="Pec_lyase"/>
</dbReference>
<feature type="domain" description="Dockerin" evidence="5">
    <location>
        <begin position="853"/>
        <end position="915"/>
    </location>
</feature>
<comment type="similarity">
    <text evidence="3">Belongs to the polysaccharide lyase 1 family.</text>
</comment>
<dbReference type="KEGG" id="rch:RUM_06550"/>
<dbReference type="PATRIC" id="fig|213810.4.peg.560"/>
<dbReference type="InterPro" id="IPR018247">
    <property type="entry name" value="EF_Hand_1_Ca_BS"/>
</dbReference>
<keyword evidence="4" id="KW-0732">Signal</keyword>
<dbReference type="InterPro" id="IPR035992">
    <property type="entry name" value="Ricin_B-like_lectins"/>
</dbReference>
<dbReference type="PROSITE" id="PS51766">
    <property type="entry name" value="DOCKERIN"/>
    <property type="match status" value="1"/>
</dbReference>
<dbReference type="CDD" id="cd00161">
    <property type="entry name" value="beta-trefoil_Ricin-like"/>
    <property type="match status" value="3"/>
</dbReference>
<dbReference type="Proteomes" id="UP000007054">
    <property type="component" value="Chromosome"/>
</dbReference>
<dbReference type="PROSITE" id="PS00018">
    <property type="entry name" value="EF_HAND_1"/>
    <property type="match status" value="1"/>
</dbReference>
<keyword evidence="7" id="KW-1185">Reference proteome</keyword>
<dbReference type="InterPro" id="IPR045032">
    <property type="entry name" value="PEL"/>
</dbReference>
<keyword evidence="3" id="KW-0119">Carbohydrate metabolism</keyword>
<feature type="chain" id="PRO_5039097341" description="Probable pectate lyase C" evidence="4">
    <location>
        <begin position="20"/>
        <end position="915"/>
    </location>
</feature>
<dbReference type="InterPro" id="IPR000772">
    <property type="entry name" value="Ricin_B_lectin"/>
</dbReference>
<comment type="subcellular location">
    <subcellularLocation>
        <location evidence="3">Secreted</location>
    </subcellularLocation>
</comment>
<dbReference type="CDD" id="cd14256">
    <property type="entry name" value="Dockerin_I"/>
    <property type="match status" value="1"/>
</dbReference>
<evidence type="ECO:0000256" key="1">
    <source>
        <dbReference type="ARBA" id="ARBA00016512"/>
    </source>
</evidence>